<feature type="transmembrane region" description="Helical" evidence="20">
    <location>
        <begin position="30"/>
        <end position="52"/>
    </location>
</feature>
<comment type="subunit">
    <text evidence="3">The cytochrome bc1 complex contains 11 subunits: 3 respiratory subunits (MT-CYB, CYC1 and UQCRFS1), 2 core proteins (UQCRC1 and UQCRC2) and 6 low-molecular weight proteins (UQCRH/QCR6, UQCRB/QCR7, UQCRQ/QCR8, UQCR10/QCR9, UQCR11/QCR10 and a cleavage product of UQCRFS1). This cytochrome bc1 complex then forms a dimer.</text>
</comment>
<evidence type="ECO:0000256" key="4">
    <source>
        <dbReference type="ARBA" id="ARBA00013531"/>
    </source>
</evidence>
<evidence type="ECO:0000259" key="21">
    <source>
        <dbReference type="PROSITE" id="PS51002"/>
    </source>
</evidence>
<evidence type="ECO:0000256" key="1">
    <source>
        <dbReference type="ARBA" id="ARBA00002566"/>
    </source>
</evidence>
<geneLocation type="mitochondrion" evidence="23"/>
<dbReference type="PROSITE" id="PS51002">
    <property type="entry name" value="CYTB_NTER"/>
    <property type="match status" value="1"/>
</dbReference>
<dbReference type="Pfam" id="PF00032">
    <property type="entry name" value="Cytochrom_B_C"/>
    <property type="match status" value="1"/>
</dbReference>
<evidence type="ECO:0000256" key="14">
    <source>
        <dbReference type="ARBA" id="ARBA00023075"/>
    </source>
</evidence>
<dbReference type="InterPro" id="IPR027387">
    <property type="entry name" value="Cytb/b6-like_sf"/>
</dbReference>
<evidence type="ECO:0000256" key="18">
    <source>
        <dbReference type="PIRSR" id="PIRSR038885-1"/>
    </source>
</evidence>
<evidence type="ECO:0000259" key="22">
    <source>
        <dbReference type="PROSITE" id="PS51003"/>
    </source>
</evidence>
<dbReference type="InterPro" id="IPR048260">
    <property type="entry name" value="Cytochrome_b_C_euk/bac"/>
</dbReference>
<evidence type="ECO:0000256" key="2">
    <source>
        <dbReference type="ARBA" id="ARBA00004448"/>
    </source>
</evidence>
<organism evidence="23">
    <name type="scientific">Potos flavus</name>
    <name type="common">Kinkajou</name>
    <dbReference type="NCBI Taxonomy" id="29067"/>
    <lineage>
        <taxon>Eukaryota</taxon>
        <taxon>Metazoa</taxon>
        <taxon>Chordata</taxon>
        <taxon>Craniata</taxon>
        <taxon>Vertebrata</taxon>
        <taxon>Euteleostomi</taxon>
        <taxon>Mammalia</taxon>
        <taxon>Eutheria</taxon>
        <taxon>Laurasiatheria</taxon>
        <taxon>Carnivora</taxon>
        <taxon>Caniformia</taxon>
        <taxon>Musteloidea</taxon>
        <taxon>Procyonidae</taxon>
        <taxon>Potos</taxon>
    </lineage>
</organism>
<evidence type="ECO:0000256" key="11">
    <source>
        <dbReference type="ARBA" id="ARBA00022982"/>
    </source>
</evidence>
<dbReference type="GO" id="GO:0045275">
    <property type="term" value="C:respiratory chain complex III"/>
    <property type="evidence" value="ECO:0007669"/>
    <property type="project" value="InterPro"/>
</dbReference>
<dbReference type="FunFam" id="1.20.810.10:FF:000002">
    <property type="entry name" value="Cytochrome b"/>
    <property type="match status" value="1"/>
</dbReference>
<evidence type="ECO:0000256" key="9">
    <source>
        <dbReference type="ARBA" id="ARBA00022723"/>
    </source>
</evidence>
<keyword evidence="11 20" id="KW-0249">Electron transport</keyword>
<proteinExistence type="inferred from homology"/>
<comment type="similarity">
    <text evidence="17 20">Belongs to the cytochrome b family.</text>
</comment>
<dbReference type="CDD" id="cd00284">
    <property type="entry name" value="Cytochrome_b_N"/>
    <property type="match status" value="1"/>
</dbReference>
<comment type="function">
    <text evidence="1 20">Component of the ubiquinol-cytochrome c reductase complex (complex III or cytochrome b-c1 complex) that is part of the mitochondrial respiratory chain. The b-c1 complex mediates electron transfer from ubiquinol to cytochrome c. Contributes to the generation of a proton gradient across the mitochondrial membrane that is then used for ATP synthesis.</text>
</comment>
<keyword evidence="16 20" id="KW-0472">Membrane</keyword>
<evidence type="ECO:0000256" key="8">
    <source>
        <dbReference type="ARBA" id="ARBA00022692"/>
    </source>
</evidence>
<dbReference type="GO" id="GO:0005743">
    <property type="term" value="C:mitochondrial inner membrane"/>
    <property type="evidence" value="ECO:0007669"/>
    <property type="project" value="UniProtKB-SubCell"/>
</dbReference>
<evidence type="ECO:0000256" key="5">
    <source>
        <dbReference type="ARBA" id="ARBA00022448"/>
    </source>
</evidence>
<dbReference type="SUPFAM" id="SSF81648">
    <property type="entry name" value="a domain/subunit of cytochrome bc1 complex (Ubiquinol-cytochrome c reductase)"/>
    <property type="match status" value="1"/>
</dbReference>
<feature type="binding site" description="axial binding residue" evidence="19">
    <location>
        <position position="83"/>
    </location>
    <ligand>
        <name>heme b</name>
        <dbReference type="ChEBI" id="CHEBI:60344"/>
        <label>b562</label>
    </ligand>
    <ligandPart>
        <name>Fe</name>
        <dbReference type="ChEBI" id="CHEBI:18248"/>
    </ligandPart>
</feature>
<feature type="domain" description="Cytochrome b/b6 N-terminal region profile" evidence="21">
    <location>
        <begin position="1"/>
        <end position="209"/>
    </location>
</feature>
<dbReference type="PIRSF" id="PIRSF038885">
    <property type="entry name" value="COB"/>
    <property type="match status" value="1"/>
</dbReference>
<dbReference type="GO" id="GO:0006122">
    <property type="term" value="P:mitochondrial electron transport, ubiquinol to cytochrome c"/>
    <property type="evidence" value="ECO:0007669"/>
    <property type="project" value="UniProtKB-ARBA"/>
</dbReference>
<keyword evidence="6 19" id="KW-0349">Heme</keyword>
<dbReference type="EMBL" id="KX756260">
    <property type="protein sequence ID" value="ASL24521.1"/>
    <property type="molecule type" value="Genomic_DNA"/>
</dbReference>
<evidence type="ECO:0000256" key="16">
    <source>
        <dbReference type="ARBA" id="ARBA00023136"/>
    </source>
</evidence>
<keyword evidence="12 20" id="KW-1133">Transmembrane helix</keyword>
<evidence type="ECO:0000256" key="3">
    <source>
        <dbReference type="ARBA" id="ARBA00011088"/>
    </source>
</evidence>
<dbReference type="InterPro" id="IPR030689">
    <property type="entry name" value="Cytochrome_b"/>
</dbReference>
<evidence type="ECO:0000256" key="13">
    <source>
        <dbReference type="ARBA" id="ARBA00023004"/>
    </source>
</evidence>
<feature type="transmembrane region" description="Helical" evidence="20">
    <location>
        <begin position="178"/>
        <end position="200"/>
    </location>
</feature>
<dbReference type="CDD" id="cd00290">
    <property type="entry name" value="cytochrome_b_C"/>
    <property type="match status" value="1"/>
</dbReference>
<keyword evidence="9 19" id="KW-0479">Metal-binding</keyword>
<dbReference type="SUPFAM" id="SSF81342">
    <property type="entry name" value="Transmembrane di-heme cytochromes"/>
    <property type="match status" value="1"/>
</dbReference>
<dbReference type="Gene3D" id="1.20.810.10">
    <property type="entry name" value="Cytochrome Bc1 Complex, Chain C"/>
    <property type="match status" value="1"/>
</dbReference>
<dbReference type="PROSITE" id="PS51003">
    <property type="entry name" value="CYTB_CTER"/>
    <property type="match status" value="1"/>
</dbReference>
<comment type="subcellular location">
    <subcellularLocation>
        <location evidence="2">Mitochondrion inner membrane</location>
        <topology evidence="2">Multi-pass membrane protein</topology>
    </subcellularLocation>
</comment>
<keyword evidence="7 20" id="KW-0679">Respiratory chain</keyword>
<feature type="binding site" description="axial binding residue" evidence="19">
    <location>
        <position position="196"/>
    </location>
    <ligand>
        <name>heme b</name>
        <dbReference type="ChEBI" id="CHEBI:60344"/>
        <label>b566</label>
    </ligand>
    <ligandPart>
        <name>Fe</name>
        <dbReference type="ChEBI" id="CHEBI:18248"/>
    </ligandPart>
</feature>
<evidence type="ECO:0000256" key="15">
    <source>
        <dbReference type="ARBA" id="ARBA00023128"/>
    </source>
</evidence>
<comment type="cofactor">
    <cofactor evidence="19">
        <name>heme</name>
        <dbReference type="ChEBI" id="CHEBI:30413"/>
    </cofactor>
    <text evidence="19">Binds 2 heme groups non-covalently.</text>
</comment>
<protein>
    <recommendedName>
        <fullName evidence="4 20">Cytochrome b</fullName>
    </recommendedName>
</protein>
<keyword evidence="15 20" id="KW-0496">Mitochondrion</keyword>
<sequence>MTNIRKTHPLAKIINDSFIDLPTPSNISTWWNFGSLLGTCLIMQILTGLFLAMHYTSDTATAFSSVAHICRDVNYGWIIRYMHANGASMFFICLFLHVGRGLYYGSYMLSETWNIGIILLFTTMATAFMGYVLPWGQMSFWGATVITNLLSAIPYIGTSLVEWIWGGFSVDKATLTRFFAFHFILPFIISALAVVHLLFLHETGSNNPSGIPSNSDKIPFHPYYTMKDILGILLLVFTLMALTLFSPDLLGDPDNYTPANPLNTPPHIKPEWYFLFAYAILRSIPNKLGGVLALILSILILAVIPLLHTSKQRSMMFRPLSQCLFWLLVANLLILTWIGGQPVEHPYIIIGQLASISYFVIILILMPTISAIENNLLKW</sequence>
<evidence type="ECO:0000256" key="17">
    <source>
        <dbReference type="ARBA" id="ARBA00061233"/>
    </source>
</evidence>
<feature type="transmembrane region" description="Helical" evidence="20">
    <location>
        <begin position="229"/>
        <end position="246"/>
    </location>
</feature>
<feature type="transmembrane region" description="Helical" evidence="20">
    <location>
        <begin position="319"/>
        <end position="340"/>
    </location>
</feature>
<evidence type="ECO:0000256" key="20">
    <source>
        <dbReference type="RuleBase" id="RU362117"/>
    </source>
</evidence>
<comment type="cofactor">
    <cofactor evidence="20">
        <name>heme b</name>
        <dbReference type="ChEBI" id="CHEBI:60344"/>
    </cofactor>
    <text evidence="20">Binds 2 heme groups non-covalently.</text>
</comment>
<keyword evidence="8 20" id="KW-0812">Transmembrane</keyword>
<reference evidence="23" key="1">
    <citation type="journal article" date="2017" name="J. Mammal. Evol.">
        <title>The evolutionary history and genetic diversity of kinkajous, Potos flavus (Carnivora, Procyonidae).</title>
        <authorList>
            <person name="Nascimento F.F."/>
            <person name="Oliveira-Silva M."/>
            <person name="Veron G."/>
            <person name="Salazar-Bravo J."/>
            <person name="Goncalves P.R."/>
            <person name="Langguth A."/>
            <person name="Silva C.R."/>
            <person name="Bonvicino C.R."/>
        </authorList>
    </citation>
    <scope>NUCLEOTIDE SEQUENCE</scope>
</reference>
<dbReference type="PANTHER" id="PTHR19271:SF16">
    <property type="entry name" value="CYTOCHROME B"/>
    <property type="match status" value="1"/>
</dbReference>
<dbReference type="GO" id="GO:0016491">
    <property type="term" value="F:oxidoreductase activity"/>
    <property type="evidence" value="ECO:0007669"/>
    <property type="project" value="UniProtKB-UniRule"/>
</dbReference>
<feature type="binding site" evidence="18">
    <location>
        <position position="201"/>
    </location>
    <ligand>
        <name>a ubiquinone</name>
        <dbReference type="ChEBI" id="CHEBI:16389"/>
    </ligand>
</feature>
<keyword evidence="14" id="KW-0830">Ubiquinone</keyword>
<keyword evidence="13 19" id="KW-0408">Iron</keyword>
<evidence type="ECO:0000313" key="23">
    <source>
        <dbReference type="EMBL" id="ASL24521.1"/>
    </source>
</evidence>
<dbReference type="InterPro" id="IPR005797">
    <property type="entry name" value="Cyt_b/b6_N"/>
</dbReference>
<evidence type="ECO:0000256" key="10">
    <source>
        <dbReference type="ARBA" id="ARBA00022792"/>
    </source>
</evidence>
<feature type="domain" description="Cytochrome b/b6 C-terminal region profile" evidence="22">
    <location>
        <begin position="210"/>
        <end position="379"/>
    </location>
</feature>
<name>A0A220YLH4_POTFL</name>
<dbReference type="InterPro" id="IPR016174">
    <property type="entry name" value="Di-haem_cyt_TM"/>
</dbReference>
<evidence type="ECO:0000256" key="6">
    <source>
        <dbReference type="ARBA" id="ARBA00022617"/>
    </source>
</evidence>
<feature type="transmembrane region" description="Helical" evidence="20">
    <location>
        <begin position="346"/>
        <end position="369"/>
    </location>
</feature>
<evidence type="ECO:0000256" key="7">
    <source>
        <dbReference type="ARBA" id="ARBA00022660"/>
    </source>
</evidence>
<feature type="transmembrane region" description="Helical" evidence="20">
    <location>
        <begin position="145"/>
        <end position="166"/>
    </location>
</feature>
<feature type="transmembrane region" description="Helical" evidence="20">
    <location>
        <begin position="288"/>
        <end position="307"/>
    </location>
</feature>
<dbReference type="InterPro" id="IPR036150">
    <property type="entry name" value="Cyt_b/b6_C_sf"/>
</dbReference>
<dbReference type="InterPro" id="IPR005798">
    <property type="entry name" value="Cyt_b/b6_C"/>
</dbReference>
<evidence type="ECO:0000256" key="19">
    <source>
        <dbReference type="PIRSR" id="PIRSR038885-2"/>
    </source>
</evidence>
<accession>A0A220YLH4</accession>
<dbReference type="Pfam" id="PF00033">
    <property type="entry name" value="Cytochrome_B"/>
    <property type="match status" value="1"/>
</dbReference>
<keyword evidence="5 20" id="KW-0813">Transport</keyword>
<evidence type="ECO:0000256" key="12">
    <source>
        <dbReference type="ARBA" id="ARBA00022989"/>
    </source>
</evidence>
<dbReference type="PANTHER" id="PTHR19271">
    <property type="entry name" value="CYTOCHROME B"/>
    <property type="match status" value="1"/>
</dbReference>
<feature type="transmembrane region" description="Helical" evidence="20">
    <location>
        <begin position="87"/>
        <end position="107"/>
    </location>
</feature>
<feature type="transmembrane region" description="Helical" evidence="20">
    <location>
        <begin position="113"/>
        <end position="133"/>
    </location>
</feature>
<dbReference type="GO" id="GO:0008121">
    <property type="term" value="F:quinol-cytochrome-c reductase activity"/>
    <property type="evidence" value="ECO:0007669"/>
    <property type="project" value="InterPro"/>
</dbReference>
<dbReference type="InterPro" id="IPR048259">
    <property type="entry name" value="Cytochrome_b_N_euk/bac"/>
</dbReference>
<feature type="binding site" description="axial binding residue" evidence="19">
    <location>
        <position position="97"/>
    </location>
    <ligand>
        <name>heme b</name>
        <dbReference type="ChEBI" id="CHEBI:60344"/>
        <label>b566</label>
    </ligand>
    <ligandPart>
        <name>Fe</name>
        <dbReference type="ChEBI" id="CHEBI:18248"/>
    </ligandPart>
</feature>
<keyword evidence="10" id="KW-0999">Mitochondrion inner membrane</keyword>
<feature type="binding site" description="axial binding residue" evidence="19">
    <location>
        <position position="182"/>
    </location>
    <ligand>
        <name>heme b</name>
        <dbReference type="ChEBI" id="CHEBI:60344"/>
        <label>b562</label>
    </ligand>
    <ligandPart>
        <name>Fe</name>
        <dbReference type="ChEBI" id="CHEBI:18248"/>
    </ligandPart>
</feature>
<dbReference type="GO" id="GO:0046872">
    <property type="term" value="F:metal ion binding"/>
    <property type="evidence" value="ECO:0007669"/>
    <property type="project" value="UniProtKB-UniRule"/>
</dbReference>
<dbReference type="AlphaFoldDB" id="A0A220YLH4"/>